<evidence type="ECO:0000313" key="1">
    <source>
        <dbReference type="EMBL" id="KAF2477218.1"/>
    </source>
</evidence>
<protein>
    <submittedName>
        <fullName evidence="1">Uncharacterized protein</fullName>
    </submittedName>
</protein>
<dbReference type="Proteomes" id="UP000799755">
    <property type="component" value="Unassembled WGS sequence"/>
</dbReference>
<accession>A0ACB6REP1</accession>
<evidence type="ECO:0000313" key="2">
    <source>
        <dbReference type="Proteomes" id="UP000799755"/>
    </source>
</evidence>
<comment type="caution">
    <text evidence="1">The sequence shown here is derived from an EMBL/GenBank/DDBJ whole genome shotgun (WGS) entry which is preliminary data.</text>
</comment>
<sequence>MITHETMITRSFYSRFPTSFAGKDTHQDGVQPPISSSAILAEPGWEPLKEEPTVSLKDSSIRQIACLDSDPDRFGMLRRLSRCSSGTITIYEDPESNSVEDPEGTNDAPPLQSERSPLPSSSSQSRSDFDESFFWLDGSDSGSALITDDMALNQLRPVASLLLFDKFWFCPSGFEQETSGSLQNYTSCDTENTSSGSFQKSSKGKKRKEGNSSDGGDEHRPFRRKVSRFSGEIDEKLLACPFCKNDARRYRGCYKYILRDISRLKQHLARKHRIPTHCPSCSLKFESELERDQHIRARSCEILPPRNWDGIDQSQKRQLEQRVSPGKTKEENWYIIYEILFPGKPRPRSPYVDAPLSDDLLALREFAAIEGPNIVSDLTRNELPESLRPNEQEIQSFLESIFQDAVALLLERHVTTRPGQLRTSLTHQASTGSSDSGFVSSGADPSQVSGHSNDADAANELMPPLNASIFKETLNHDLSNLPICFGNPASPPWNPLFAAELVEVENDLDHLLDSLDEFGDTFQQGGHPYATE</sequence>
<gene>
    <name evidence="1" type="ORF">BDR25DRAFT_339195</name>
</gene>
<organism evidence="1 2">
    <name type="scientific">Lindgomyces ingoldianus</name>
    <dbReference type="NCBI Taxonomy" id="673940"/>
    <lineage>
        <taxon>Eukaryota</taxon>
        <taxon>Fungi</taxon>
        <taxon>Dikarya</taxon>
        <taxon>Ascomycota</taxon>
        <taxon>Pezizomycotina</taxon>
        <taxon>Dothideomycetes</taxon>
        <taxon>Pleosporomycetidae</taxon>
        <taxon>Pleosporales</taxon>
        <taxon>Lindgomycetaceae</taxon>
        <taxon>Lindgomyces</taxon>
    </lineage>
</organism>
<reference evidence="1" key="1">
    <citation type="journal article" date="2020" name="Stud. Mycol.">
        <title>101 Dothideomycetes genomes: a test case for predicting lifestyles and emergence of pathogens.</title>
        <authorList>
            <person name="Haridas S."/>
            <person name="Albert R."/>
            <person name="Binder M."/>
            <person name="Bloem J."/>
            <person name="Labutti K."/>
            <person name="Salamov A."/>
            <person name="Andreopoulos B."/>
            <person name="Baker S."/>
            <person name="Barry K."/>
            <person name="Bills G."/>
            <person name="Bluhm B."/>
            <person name="Cannon C."/>
            <person name="Castanera R."/>
            <person name="Culley D."/>
            <person name="Daum C."/>
            <person name="Ezra D."/>
            <person name="Gonzalez J."/>
            <person name="Henrissat B."/>
            <person name="Kuo A."/>
            <person name="Liang C."/>
            <person name="Lipzen A."/>
            <person name="Lutzoni F."/>
            <person name="Magnuson J."/>
            <person name="Mondo S."/>
            <person name="Nolan M."/>
            <person name="Ohm R."/>
            <person name="Pangilinan J."/>
            <person name="Park H.-J."/>
            <person name="Ramirez L."/>
            <person name="Alfaro M."/>
            <person name="Sun H."/>
            <person name="Tritt A."/>
            <person name="Yoshinaga Y."/>
            <person name="Zwiers L.-H."/>
            <person name="Turgeon B."/>
            <person name="Goodwin S."/>
            <person name="Spatafora J."/>
            <person name="Crous P."/>
            <person name="Grigoriev I."/>
        </authorList>
    </citation>
    <scope>NUCLEOTIDE SEQUENCE</scope>
    <source>
        <strain evidence="1">ATCC 200398</strain>
    </source>
</reference>
<dbReference type="EMBL" id="MU003493">
    <property type="protein sequence ID" value="KAF2477218.1"/>
    <property type="molecule type" value="Genomic_DNA"/>
</dbReference>
<name>A0ACB6REP1_9PLEO</name>
<proteinExistence type="predicted"/>
<keyword evidence="2" id="KW-1185">Reference proteome</keyword>